<organism evidence="7 8">
    <name type="scientific">Cryobacterium tepidiphilum</name>
    <dbReference type="NCBI Taxonomy" id="2486026"/>
    <lineage>
        <taxon>Bacteria</taxon>
        <taxon>Bacillati</taxon>
        <taxon>Actinomycetota</taxon>
        <taxon>Actinomycetes</taxon>
        <taxon>Micrococcales</taxon>
        <taxon>Microbacteriaceae</taxon>
        <taxon>Cryobacterium</taxon>
    </lineage>
</organism>
<dbReference type="Proteomes" id="UP000279859">
    <property type="component" value="Unassembled WGS sequence"/>
</dbReference>
<keyword evidence="4 6" id="KW-0378">Hydrolase</keyword>
<evidence type="ECO:0000256" key="3">
    <source>
        <dbReference type="ARBA" id="ARBA00012556"/>
    </source>
</evidence>
<evidence type="ECO:0000256" key="6">
    <source>
        <dbReference type="RuleBase" id="RU361192"/>
    </source>
</evidence>
<gene>
    <name evidence="7" type="ORF">EEJ31_04410</name>
</gene>
<keyword evidence="8" id="KW-1185">Reference proteome</keyword>
<dbReference type="GO" id="GO:0031218">
    <property type="term" value="F:arabinogalactan endo-1,4-beta-galactosidase activity"/>
    <property type="evidence" value="ECO:0007669"/>
    <property type="project" value="UniProtKB-EC"/>
</dbReference>
<comment type="catalytic activity">
    <reaction evidence="1 6">
        <text>The enzyme specifically hydrolyzes (1-&gt;4)-beta-D-galactosidic linkages in type I arabinogalactans.</text>
        <dbReference type="EC" id="3.2.1.89"/>
    </reaction>
</comment>
<dbReference type="Gene3D" id="2.60.120.260">
    <property type="entry name" value="Galactose-binding domain-like"/>
    <property type="match status" value="1"/>
</dbReference>
<evidence type="ECO:0000256" key="1">
    <source>
        <dbReference type="ARBA" id="ARBA00001695"/>
    </source>
</evidence>
<sequence length="546" mass="57869">MTLSQSFRRAAVLATGAALAVPLALIPAGAHADPQVPTIVNPGFESGAEGWVTDSSTGTVASVETHGFDGASRLTQWLPAAGRMETTQTLRHVHKGWWTFSAAVKAGGAVDASHLVFEGCGSAGAVTIPSTETDDAWLQLSVSGYASGGKDCRVGFVTEGAQGSWASIDAVSLRTGTVDRTYRGADFSQVPKNEDFGAAYLTKDGTVSDPVTILADAGANIGRLKVWVDPVDGYNDQQHVVAMAERIKAAGMKLLVDFHYSDRWTDPGAQGMPAAWAGHTPEQVAKDVAAHTTSVLTALKEAGITADFVQVGNEINPGMLWPLGQTWDVHPADGVTGAQWDNLAAFLTAGSNAVKAVDPSTKVILHLTNINNGIGSLTWWFDEVTNRNVPFDIIGLSYYSYWHGTFADLQNAVSTLSARYDRDVLVVETAYPFTLEDNQNAPWENTIARSSQLTRGYPATIAGQQANFRAVQDVVASAPGGRGLGAVYWEPAWTSVAGNGWDPADASSGNAWENQAMFGYDGAVLDSVTAFAPDDRTERKPAHPGK</sequence>
<evidence type="ECO:0000256" key="5">
    <source>
        <dbReference type="ARBA" id="ARBA00023295"/>
    </source>
</evidence>
<dbReference type="Pfam" id="PF07745">
    <property type="entry name" value="Glyco_hydro_53"/>
    <property type="match status" value="1"/>
</dbReference>
<comment type="caution">
    <text evidence="7">The sequence shown here is derived from an EMBL/GenBank/DDBJ whole genome shotgun (WGS) entry which is preliminary data.</text>
</comment>
<dbReference type="EC" id="3.2.1.89" evidence="3 6"/>
<protein>
    <recommendedName>
        <fullName evidence="3 6">Arabinogalactan endo-beta-1,4-galactanase</fullName>
        <ecNumber evidence="3 6">3.2.1.89</ecNumber>
    </recommendedName>
</protein>
<dbReference type="PANTHER" id="PTHR34983">
    <property type="entry name" value="ARABINOGALACTAN ENDO-BETA-1,4-GALACTANASE A"/>
    <property type="match status" value="1"/>
</dbReference>
<dbReference type="RefSeq" id="WP_123045088.1">
    <property type="nucleotide sequence ID" value="NZ_RDSR01000005.1"/>
</dbReference>
<dbReference type="GO" id="GO:0045490">
    <property type="term" value="P:pectin catabolic process"/>
    <property type="evidence" value="ECO:0007669"/>
    <property type="project" value="TreeGrafter"/>
</dbReference>
<dbReference type="Gene3D" id="3.20.20.80">
    <property type="entry name" value="Glycosidases"/>
    <property type="match status" value="1"/>
</dbReference>
<dbReference type="EMBL" id="RDSR01000005">
    <property type="protein sequence ID" value="RNE64123.1"/>
    <property type="molecule type" value="Genomic_DNA"/>
</dbReference>
<dbReference type="AlphaFoldDB" id="A0A3M8LEZ3"/>
<dbReference type="GO" id="GO:0015926">
    <property type="term" value="F:glucosidase activity"/>
    <property type="evidence" value="ECO:0007669"/>
    <property type="project" value="InterPro"/>
</dbReference>
<feature type="chain" id="PRO_5017850877" description="Arabinogalactan endo-beta-1,4-galactanase" evidence="6">
    <location>
        <begin position="33"/>
        <end position="546"/>
    </location>
</feature>
<accession>A0A3M8LEZ3</accession>
<keyword evidence="5 6" id="KW-0326">Glycosidase</keyword>
<evidence type="ECO:0000313" key="8">
    <source>
        <dbReference type="Proteomes" id="UP000279859"/>
    </source>
</evidence>
<evidence type="ECO:0000256" key="2">
    <source>
        <dbReference type="ARBA" id="ARBA00010687"/>
    </source>
</evidence>
<comment type="similarity">
    <text evidence="2 6">Belongs to the glycosyl hydrolase 53 family.</text>
</comment>
<proteinExistence type="inferred from homology"/>
<dbReference type="PANTHER" id="PTHR34983:SF1">
    <property type="entry name" value="ARABINOGALACTAN ENDO-BETA-1,4-GALACTANASE A"/>
    <property type="match status" value="1"/>
</dbReference>
<dbReference type="InterPro" id="IPR011683">
    <property type="entry name" value="Glyco_hydro_53"/>
</dbReference>
<reference evidence="7 8" key="1">
    <citation type="submission" date="2018-11" db="EMBL/GenBank/DDBJ databases">
        <title>Cryobacterium sp. nov., isolated from rhizosphere soil of lettuce.</title>
        <authorList>
            <person name="Wang Y."/>
        </authorList>
    </citation>
    <scope>NUCLEOTIDE SEQUENCE [LARGE SCALE GENOMIC DNA]</scope>
    <source>
        <strain evidence="7 8">NEAU-85</strain>
    </source>
</reference>
<dbReference type="OrthoDB" id="3981930at2"/>
<evidence type="ECO:0000256" key="4">
    <source>
        <dbReference type="ARBA" id="ARBA00022801"/>
    </source>
</evidence>
<evidence type="ECO:0000313" key="7">
    <source>
        <dbReference type="EMBL" id="RNE64123.1"/>
    </source>
</evidence>
<keyword evidence="6" id="KW-0732">Signal</keyword>
<name>A0A3M8LEZ3_9MICO</name>
<dbReference type="SUPFAM" id="SSF51445">
    <property type="entry name" value="(Trans)glycosidases"/>
    <property type="match status" value="1"/>
</dbReference>
<dbReference type="InterPro" id="IPR017853">
    <property type="entry name" value="GH"/>
</dbReference>
<feature type="signal peptide" evidence="6">
    <location>
        <begin position="1"/>
        <end position="32"/>
    </location>
</feature>